<dbReference type="Proteomes" id="UP000230828">
    <property type="component" value="Unassembled WGS sequence"/>
</dbReference>
<feature type="domain" description="Transposase IS200-like" evidence="1">
    <location>
        <begin position="9"/>
        <end position="151"/>
    </location>
</feature>
<dbReference type="GO" id="GO:0006313">
    <property type="term" value="P:DNA transposition"/>
    <property type="evidence" value="ECO:0007669"/>
    <property type="project" value="InterPro"/>
</dbReference>
<dbReference type="PANTHER" id="PTHR34322:SF2">
    <property type="entry name" value="TRANSPOSASE IS200-LIKE DOMAIN-CONTAINING PROTEIN"/>
    <property type="match status" value="1"/>
</dbReference>
<protein>
    <recommendedName>
        <fullName evidence="1">Transposase IS200-like domain-containing protein</fullName>
    </recommendedName>
</protein>
<dbReference type="SMART" id="SM01321">
    <property type="entry name" value="Y1_Tnp"/>
    <property type="match status" value="1"/>
</dbReference>
<evidence type="ECO:0000313" key="3">
    <source>
        <dbReference type="Proteomes" id="UP000230828"/>
    </source>
</evidence>
<dbReference type="GO" id="GO:0003677">
    <property type="term" value="F:DNA binding"/>
    <property type="evidence" value="ECO:0007669"/>
    <property type="project" value="InterPro"/>
</dbReference>
<dbReference type="EMBL" id="PCXM01000013">
    <property type="protein sequence ID" value="PIR40278.1"/>
    <property type="molecule type" value="Genomic_DNA"/>
</dbReference>
<accession>A0A2H0R170</accession>
<gene>
    <name evidence="2" type="ORF">COV33_00600</name>
</gene>
<dbReference type="InterPro" id="IPR036515">
    <property type="entry name" value="Transposase_17_sf"/>
</dbReference>
<dbReference type="AlphaFoldDB" id="A0A2H0R170"/>
<proteinExistence type="predicted"/>
<dbReference type="SUPFAM" id="SSF143422">
    <property type="entry name" value="Transposase IS200-like"/>
    <property type="match status" value="1"/>
</dbReference>
<evidence type="ECO:0000313" key="2">
    <source>
        <dbReference type="EMBL" id="PIR40278.1"/>
    </source>
</evidence>
<comment type="caution">
    <text evidence="2">The sequence shown here is derived from an EMBL/GenBank/DDBJ whole genome shotgun (WGS) entry which is preliminary data.</text>
</comment>
<evidence type="ECO:0000259" key="1">
    <source>
        <dbReference type="SMART" id="SM01321"/>
    </source>
</evidence>
<dbReference type="GO" id="GO:0004803">
    <property type="term" value="F:transposase activity"/>
    <property type="evidence" value="ECO:0007669"/>
    <property type="project" value="InterPro"/>
</dbReference>
<dbReference type="PANTHER" id="PTHR34322">
    <property type="entry name" value="TRANSPOSASE, Y1_TNP DOMAIN-CONTAINING"/>
    <property type="match status" value="1"/>
</dbReference>
<reference evidence="2 3" key="1">
    <citation type="submission" date="2017-09" db="EMBL/GenBank/DDBJ databases">
        <title>Depth-based differentiation of microbial function through sediment-hosted aquifers and enrichment of novel symbionts in the deep terrestrial subsurface.</title>
        <authorList>
            <person name="Probst A.J."/>
            <person name="Ladd B."/>
            <person name="Jarett J.K."/>
            <person name="Geller-Mcgrath D.E."/>
            <person name="Sieber C.M."/>
            <person name="Emerson J.B."/>
            <person name="Anantharaman K."/>
            <person name="Thomas B.C."/>
            <person name="Malmstrom R."/>
            <person name="Stieglmeier M."/>
            <person name="Klingl A."/>
            <person name="Woyke T."/>
            <person name="Ryan C.M."/>
            <person name="Banfield J.F."/>
        </authorList>
    </citation>
    <scope>NUCLEOTIDE SEQUENCE [LARGE SCALE GENOMIC DNA]</scope>
    <source>
        <strain evidence="2">CG10_big_fil_rev_8_21_14_0_10_34_34</strain>
    </source>
</reference>
<sequence length="229" mass="27832">MTTRTESFVINEYYHIYNRGNTKQDIFFDDKDRDRFVKLLYLCNSLKRIKFKEYIVDRKIDAWDFDKGDPIVSIGAWVLMPNHFHIYITPNKENLADNPVSLFMGKLCTAYSMYFNKKHKRTGKLFEGTFKSSHIDNDRYAKYIFSYIHLNPVKLIDPFWKDRGLQNIENTNEFLNKYYWSSYNDYRNKKRSENKIIFPKDFPDYFVNKKVFDKDIFEWLTFKNSYLES</sequence>
<name>A0A2H0R170_9BACT</name>
<dbReference type="Gene3D" id="3.30.70.1290">
    <property type="entry name" value="Transposase IS200-like"/>
    <property type="match status" value="1"/>
</dbReference>
<dbReference type="InterPro" id="IPR002686">
    <property type="entry name" value="Transposase_17"/>
</dbReference>
<organism evidence="2 3">
    <name type="scientific">Candidatus Zambryskibacteria bacterium CG10_big_fil_rev_8_21_14_0_10_34_34</name>
    <dbReference type="NCBI Taxonomy" id="1975114"/>
    <lineage>
        <taxon>Bacteria</taxon>
        <taxon>Candidatus Zambryskiibacteriota</taxon>
    </lineage>
</organism>